<accession>A0ABT8UYD5</accession>
<gene>
    <name evidence="1" type="ORF">Q3V53_07825</name>
</gene>
<sequence length="63" mass="7645">MRKSNQYVCFWGKPWWLPRIFWTDAMSKYLIKKLLLIIKQILDFLKTGVRGENIGNKKILFKK</sequence>
<comment type="caution">
    <text evidence="1">The sequence shown here is derived from an EMBL/GenBank/DDBJ whole genome shotgun (WGS) entry which is preliminary data.</text>
</comment>
<evidence type="ECO:0000313" key="1">
    <source>
        <dbReference type="EMBL" id="MDO3657111.1"/>
    </source>
</evidence>
<dbReference type="Proteomes" id="UP001168902">
    <property type="component" value="Unassembled WGS sequence"/>
</dbReference>
<protein>
    <submittedName>
        <fullName evidence="1">Uncharacterized protein</fullName>
    </submittedName>
</protein>
<keyword evidence="2" id="KW-1185">Reference proteome</keyword>
<organism evidence="1 2">
    <name type="scientific">Acinetobacter genomosp. 15BJ</name>
    <dbReference type="NCBI Taxonomy" id="106651"/>
    <lineage>
        <taxon>Bacteria</taxon>
        <taxon>Pseudomonadati</taxon>
        <taxon>Pseudomonadota</taxon>
        <taxon>Gammaproteobacteria</taxon>
        <taxon>Moraxellales</taxon>
        <taxon>Moraxellaceae</taxon>
        <taxon>Acinetobacter</taxon>
    </lineage>
</organism>
<dbReference type="RefSeq" id="WP_032882141.1">
    <property type="nucleotide sequence ID" value="NZ_JAUMJH010000015.1"/>
</dbReference>
<reference evidence="1 2" key="1">
    <citation type="submission" date="2023-07" db="EMBL/GenBank/DDBJ databases">
        <title>A novel proteolytic Acinetobacter species.</title>
        <authorList>
            <person name="Nemec A."/>
            <person name="Radolfova-Krizova L."/>
        </authorList>
    </citation>
    <scope>NUCLEOTIDE SEQUENCE [LARGE SCALE GENOMIC DNA]</scope>
    <source>
        <strain evidence="1 2">NIPH 1865</strain>
    </source>
</reference>
<dbReference type="EMBL" id="JAUMJH010000015">
    <property type="protein sequence ID" value="MDO3657111.1"/>
    <property type="molecule type" value="Genomic_DNA"/>
</dbReference>
<proteinExistence type="predicted"/>
<evidence type="ECO:0000313" key="2">
    <source>
        <dbReference type="Proteomes" id="UP001168902"/>
    </source>
</evidence>
<name>A0ABT8UYD5_9GAMM</name>